<feature type="transmembrane region" description="Helical" evidence="1">
    <location>
        <begin position="402"/>
        <end position="430"/>
    </location>
</feature>
<dbReference type="eggNOG" id="COG3559">
    <property type="taxonomic scope" value="Bacteria"/>
</dbReference>
<comment type="caution">
    <text evidence="2">The sequence shown here is derived from an EMBL/GenBank/DDBJ whole genome shotgun (WGS) entry which is preliminary data.</text>
</comment>
<keyword evidence="1" id="KW-1133">Transmembrane helix</keyword>
<dbReference type="OrthoDB" id="2014935at2"/>
<dbReference type="RefSeq" id="WP_006331678.1">
    <property type="nucleotide sequence ID" value="NZ_BAHC01000067.1"/>
</dbReference>
<feature type="transmembrane region" description="Helical" evidence="1">
    <location>
        <begin position="176"/>
        <end position="198"/>
    </location>
</feature>
<reference evidence="2 3" key="1">
    <citation type="submission" date="2012-08" db="EMBL/GenBank/DDBJ databases">
        <title>Whole genome shotgun sequence of Gordonia rhizosphera NBRC 16068.</title>
        <authorList>
            <person name="Takarada H."/>
            <person name="Isaki S."/>
            <person name="Hosoyama A."/>
            <person name="Tsuchikane K."/>
            <person name="Katsumata H."/>
            <person name="Baba S."/>
            <person name="Ohji S."/>
            <person name="Yamazaki S."/>
            <person name="Fujita N."/>
        </authorList>
    </citation>
    <scope>NUCLEOTIDE SEQUENCE [LARGE SCALE GENOMIC DNA]</scope>
    <source>
        <strain evidence="2 3">NBRC 16068</strain>
    </source>
</reference>
<feature type="transmembrane region" description="Helical" evidence="1">
    <location>
        <begin position="38"/>
        <end position="56"/>
    </location>
</feature>
<feature type="transmembrane region" description="Helical" evidence="1">
    <location>
        <begin position="99"/>
        <end position="118"/>
    </location>
</feature>
<organism evidence="2 3">
    <name type="scientific">Gordonia rhizosphera NBRC 16068</name>
    <dbReference type="NCBI Taxonomy" id="1108045"/>
    <lineage>
        <taxon>Bacteria</taxon>
        <taxon>Bacillati</taxon>
        <taxon>Actinomycetota</taxon>
        <taxon>Actinomycetes</taxon>
        <taxon>Mycobacteriales</taxon>
        <taxon>Gordoniaceae</taxon>
        <taxon>Gordonia</taxon>
    </lineage>
</organism>
<feature type="transmembrane region" description="Helical" evidence="1">
    <location>
        <begin position="515"/>
        <end position="538"/>
    </location>
</feature>
<gene>
    <name evidence="2" type="ORF">GORHZ_067_00060</name>
</gene>
<name>K6WBL1_9ACTN</name>
<feature type="transmembrane region" description="Helical" evidence="1">
    <location>
        <begin position="357"/>
        <end position="381"/>
    </location>
</feature>
<feature type="transmembrane region" description="Helical" evidence="1">
    <location>
        <begin position="205"/>
        <end position="223"/>
    </location>
</feature>
<feature type="transmembrane region" description="Helical" evidence="1">
    <location>
        <begin position="310"/>
        <end position="328"/>
    </location>
</feature>
<keyword evidence="3" id="KW-1185">Reference proteome</keyword>
<feature type="transmembrane region" description="Helical" evidence="1">
    <location>
        <begin position="139"/>
        <end position="164"/>
    </location>
</feature>
<proteinExistence type="predicted"/>
<evidence type="ECO:0000313" key="2">
    <source>
        <dbReference type="EMBL" id="GAB89587.1"/>
    </source>
</evidence>
<keyword evidence="1" id="KW-0812">Transmembrane</keyword>
<feature type="transmembrane region" description="Helical" evidence="1">
    <location>
        <begin position="450"/>
        <end position="468"/>
    </location>
</feature>
<accession>K6WBL1</accession>
<sequence length="545" mass="56103">MTATAVPARTMRAAPTTRRSGGVVAMVALTLRTGWKPYVIWVIGIVLGYLGTVAAIDSTYTTPDQLASYGAAVGSKAMSAINGTPYGATNLGGIAANEFAFLAAVAFPLMATHLIARATRGPEESGLLELVRSRSVARWAPAVAAVILAVVAFVLVGVGMWGTLLGYGVDTADSALYASSLVGLGVVWTGIALCAAQWVRRTGRVYTISLLLLGVAYGTRAVGDVRDNGWKWLSPLAWQQETRPFDTDPRAWPLVLAFGVGIVLIGVGLRAAATRDLGSGLMASRPGPDRAGLVAGSVLGRAVVEHRSSITGWTLGGLAVALVFGPLVRDVGAAVAGNPQLGEALGGTGAGAEATDVYLSLTITLLVLMAGGFVIGAVGRLRAAEQGGRLETTLSQPIGRSSWLGAHIAVIAAGLLIVTVLPVLVFGLLVAHQLSDSTQIGHTLTAGLEYLPSIGVLGGFALLLFGWYPRLQSLAWLLLGYTTAIAFLGGILDLPDAVLRVSPMYSVGNVPLEPVSTTGVAVLAVIAVALVAAAMAGFRRRDVPS</sequence>
<feature type="transmembrane region" description="Helical" evidence="1">
    <location>
        <begin position="475"/>
        <end position="495"/>
    </location>
</feature>
<feature type="transmembrane region" description="Helical" evidence="1">
    <location>
        <begin position="251"/>
        <end position="272"/>
    </location>
</feature>
<dbReference type="Proteomes" id="UP000008363">
    <property type="component" value="Unassembled WGS sequence"/>
</dbReference>
<evidence type="ECO:0000313" key="3">
    <source>
        <dbReference type="Proteomes" id="UP000008363"/>
    </source>
</evidence>
<keyword evidence="1" id="KW-0472">Membrane</keyword>
<protein>
    <submittedName>
        <fullName evidence="2">Putative ABC transporter permease protein</fullName>
    </submittedName>
</protein>
<evidence type="ECO:0000256" key="1">
    <source>
        <dbReference type="SAM" id="Phobius"/>
    </source>
</evidence>
<dbReference type="EMBL" id="BAHC01000067">
    <property type="protein sequence ID" value="GAB89587.1"/>
    <property type="molecule type" value="Genomic_DNA"/>
</dbReference>
<dbReference type="STRING" id="1108045.GORHZ_067_00060"/>
<dbReference type="AlphaFoldDB" id="K6WBL1"/>